<dbReference type="Proteomes" id="UP000038040">
    <property type="component" value="Unplaced"/>
</dbReference>
<dbReference type="EMBL" id="UYYG01001234">
    <property type="protein sequence ID" value="VDN60699.1"/>
    <property type="molecule type" value="Genomic_DNA"/>
</dbReference>
<proteinExistence type="predicted"/>
<organism evidence="2 4">
    <name type="scientific">Dracunculus medinensis</name>
    <name type="common">Guinea worm</name>
    <dbReference type="NCBI Taxonomy" id="318479"/>
    <lineage>
        <taxon>Eukaryota</taxon>
        <taxon>Metazoa</taxon>
        <taxon>Ecdysozoa</taxon>
        <taxon>Nematoda</taxon>
        <taxon>Chromadorea</taxon>
        <taxon>Rhabditida</taxon>
        <taxon>Spirurina</taxon>
        <taxon>Dracunculoidea</taxon>
        <taxon>Dracunculidae</taxon>
        <taxon>Dracunculus</taxon>
    </lineage>
</organism>
<dbReference type="WBParaSite" id="DME_0000945801-mRNA-1">
    <property type="protein sequence ID" value="DME_0000945801-mRNA-1"/>
    <property type="gene ID" value="DME_0000945801"/>
</dbReference>
<reference evidence="1 3" key="2">
    <citation type="submission" date="2018-11" db="EMBL/GenBank/DDBJ databases">
        <authorList>
            <consortium name="Pathogen Informatics"/>
        </authorList>
    </citation>
    <scope>NUCLEOTIDE SEQUENCE [LARGE SCALE GENOMIC DNA]</scope>
</reference>
<reference evidence="4" key="1">
    <citation type="submission" date="2017-02" db="UniProtKB">
        <authorList>
            <consortium name="WormBaseParasite"/>
        </authorList>
    </citation>
    <scope>IDENTIFICATION</scope>
</reference>
<keyword evidence="3" id="KW-1185">Reference proteome</keyword>
<dbReference type="OrthoDB" id="5867484at2759"/>
<dbReference type="AlphaFoldDB" id="A0A0N4UNH6"/>
<evidence type="ECO:0000313" key="2">
    <source>
        <dbReference type="Proteomes" id="UP000038040"/>
    </source>
</evidence>
<evidence type="ECO:0000313" key="4">
    <source>
        <dbReference type="WBParaSite" id="DME_0000945801-mRNA-1"/>
    </source>
</evidence>
<evidence type="ECO:0000313" key="3">
    <source>
        <dbReference type="Proteomes" id="UP000274756"/>
    </source>
</evidence>
<dbReference type="Proteomes" id="UP000274756">
    <property type="component" value="Unassembled WGS sequence"/>
</dbReference>
<evidence type="ECO:0000313" key="1">
    <source>
        <dbReference type="EMBL" id="VDN60699.1"/>
    </source>
</evidence>
<gene>
    <name evidence="1" type="ORF">DME_LOCUS10672</name>
</gene>
<sequence length="109" mass="12493">MLVDDRNKDKFYAELQLLIKSLSKHDMVVIEENWNARVGHNAAAMIGKYGIGDRWANGKRLVAMPIAGEHEHCLKTMPKYEYQKILIARCFEQLQQHGGIEITIGVTWP</sequence>
<protein>
    <submittedName>
        <fullName evidence="4">Transposase</fullName>
    </submittedName>
</protein>
<name>A0A0N4UNH6_DRAME</name>
<accession>A0A0N4UNH6</accession>